<dbReference type="GO" id="GO:0043937">
    <property type="term" value="P:regulation of sporulation"/>
    <property type="evidence" value="ECO:0007669"/>
    <property type="project" value="InterPro"/>
</dbReference>
<comment type="function">
    <text evidence="4">Involved in cell division and chromosome segregation.</text>
</comment>
<keyword evidence="2 4" id="KW-0238">DNA-binding</keyword>
<dbReference type="InterPro" id="IPR027434">
    <property type="entry name" value="Homing_endonucl"/>
</dbReference>
<dbReference type="AlphaFoldDB" id="A0A845QI59"/>
<feature type="domain" description="Sporulation transcription regulator WhiA N-terminal" evidence="6">
    <location>
        <begin position="19"/>
        <end position="107"/>
    </location>
</feature>
<keyword evidence="3 4" id="KW-0131">Cell cycle</keyword>
<protein>
    <recommendedName>
        <fullName evidence="4">Probable cell division protein WhiA</fullName>
    </recommendedName>
</protein>
<dbReference type="NCBIfam" id="TIGR00647">
    <property type="entry name" value="DNA_bind_WhiA"/>
    <property type="match status" value="1"/>
</dbReference>
<dbReference type="InterPro" id="IPR018478">
    <property type="entry name" value="Sporu_reg_WhiA_N_dom"/>
</dbReference>
<dbReference type="Gene3D" id="3.10.28.10">
    <property type="entry name" value="Homing endonucleases"/>
    <property type="match status" value="1"/>
</dbReference>
<keyword evidence="1 4" id="KW-0132">Cell division</keyword>
<dbReference type="InterPro" id="IPR039518">
    <property type="entry name" value="WhiA_LAGLIDADG_dom"/>
</dbReference>
<evidence type="ECO:0000256" key="4">
    <source>
        <dbReference type="HAMAP-Rule" id="MF_01420"/>
    </source>
</evidence>
<feature type="domain" description="Sporulation regulator WhiA C-terminal" evidence="5">
    <location>
        <begin position="228"/>
        <end position="310"/>
    </location>
</feature>
<dbReference type="Proteomes" id="UP000446866">
    <property type="component" value="Unassembled WGS sequence"/>
</dbReference>
<dbReference type="InterPro" id="IPR003802">
    <property type="entry name" value="Sporulation_regulator_WhiA"/>
</dbReference>
<proteinExistence type="inferred from homology"/>
<evidence type="ECO:0000256" key="3">
    <source>
        <dbReference type="ARBA" id="ARBA00023306"/>
    </source>
</evidence>
<evidence type="ECO:0000259" key="5">
    <source>
        <dbReference type="Pfam" id="PF02650"/>
    </source>
</evidence>
<dbReference type="HAMAP" id="MF_01420">
    <property type="entry name" value="HTH_type_WhiA"/>
    <property type="match status" value="1"/>
</dbReference>
<dbReference type="Pfam" id="PF14527">
    <property type="entry name" value="LAGLIDADG_WhiA"/>
    <property type="match status" value="1"/>
</dbReference>
<dbReference type="PANTHER" id="PTHR37307">
    <property type="entry name" value="CELL DIVISION PROTEIN WHIA-RELATED"/>
    <property type="match status" value="1"/>
</dbReference>
<dbReference type="GO" id="GO:0051301">
    <property type="term" value="P:cell division"/>
    <property type="evidence" value="ECO:0007669"/>
    <property type="project" value="UniProtKB-UniRule"/>
</dbReference>
<gene>
    <name evidence="4 8" type="primary">whiA</name>
    <name evidence="8" type="ORF">D0435_09220</name>
</gene>
<feature type="domain" description="WhiA LAGLIDADG-like" evidence="7">
    <location>
        <begin position="132"/>
        <end position="222"/>
    </location>
</feature>
<evidence type="ECO:0000256" key="1">
    <source>
        <dbReference type="ARBA" id="ARBA00022618"/>
    </source>
</evidence>
<evidence type="ECO:0000313" key="8">
    <source>
        <dbReference type="EMBL" id="NBH61832.1"/>
    </source>
</evidence>
<comment type="caution">
    <text evidence="8">The sequence shown here is derived from an EMBL/GenBank/DDBJ whole genome shotgun (WGS) entry which is preliminary data.</text>
</comment>
<dbReference type="SUPFAM" id="SSF55608">
    <property type="entry name" value="Homing endonucleases"/>
    <property type="match status" value="1"/>
</dbReference>
<dbReference type="InterPro" id="IPR023054">
    <property type="entry name" value="Sporulation_regulator_WhiA_C"/>
</dbReference>
<dbReference type="Pfam" id="PF02650">
    <property type="entry name" value="HTH_WhiA"/>
    <property type="match status" value="1"/>
</dbReference>
<organism evidence="8 9">
    <name type="scientific">Anaerotruncus colihominis</name>
    <dbReference type="NCBI Taxonomy" id="169435"/>
    <lineage>
        <taxon>Bacteria</taxon>
        <taxon>Bacillati</taxon>
        <taxon>Bacillota</taxon>
        <taxon>Clostridia</taxon>
        <taxon>Eubacteriales</taxon>
        <taxon>Oscillospiraceae</taxon>
        <taxon>Anaerotruncus</taxon>
    </lineage>
</organism>
<accession>A0A845QI59</accession>
<evidence type="ECO:0000256" key="2">
    <source>
        <dbReference type="ARBA" id="ARBA00023125"/>
    </source>
</evidence>
<dbReference type="RefSeq" id="WP_160202116.1">
    <property type="nucleotide sequence ID" value="NZ_QXWK01000016.1"/>
</dbReference>
<keyword evidence="9" id="KW-1185">Reference proteome</keyword>
<evidence type="ECO:0000259" key="7">
    <source>
        <dbReference type="Pfam" id="PF14527"/>
    </source>
</evidence>
<comment type="similarity">
    <text evidence="4">Belongs to the WhiA family.</text>
</comment>
<evidence type="ECO:0000259" key="6">
    <source>
        <dbReference type="Pfam" id="PF10298"/>
    </source>
</evidence>
<name>A0A845QI59_9FIRM</name>
<evidence type="ECO:0000313" key="9">
    <source>
        <dbReference type="Proteomes" id="UP000446866"/>
    </source>
</evidence>
<dbReference type="PANTHER" id="PTHR37307:SF1">
    <property type="entry name" value="CELL DIVISION PROTEIN WHIA-RELATED"/>
    <property type="match status" value="1"/>
</dbReference>
<reference evidence="8 9" key="1">
    <citation type="submission" date="2018-08" db="EMBL/GenBank/DDBJ databases">
        <title>Murine metabolic-syndrome-specific gut microbial biobank.</title>
        <authorList>
            <person name="Liu C."/>
        </authorList>
    </citation>
    <scope>NUCLEOTIDE SEQUENCE [LARGE SCALE GENOMIC DNA]</scope>
    <source>
        <strain evidence="8 9">28</strain>
    </source>
</reference>
<dbReference type="GO" id="GO:0003677">
    <property type="term" value="F:DNA binding"/>
    <property type="evidence" value="ECO:0007669"/>
    <property type="project" value="UniProtKB-UniRule"/>
</dbReference>
<sequence length="313" mass="35274">MSFAAETKNELARIEPEKKCCMLAEIAGFLRVSGSLRLAGGGKFKIVITTENPAVARHYKKLIKEYFQVDTELEVEDAPPPKKGRIYMLAISPEMRSEQILRETGILMVREGNNYISDGIFDGLIRSKCCKKAYLRGIFMGAGTMNDPAKSYHLEFVCASKNLAMDLRKMINSFVDLSAKVVQRKESYIVYMKNSEYISDTLAIMGAHTQVFAFEDVKIKKELVNNAVRITNCDNANTDRTLDASQRQISAIRKIESAKGLGWLPEKLQEVAELRLAHPEANLLQLAEMMNPPMKKSGINNRFRRIEELAAKL</sequence>
<dbReference type="EMBL" id="QXWK01000016">
    <property type="protein sequence ID" value="NBH61832.1"/>
    <property type="molecule type" value="Genomic_DNA"/>
</dbReference>
<dbReference type="Pfam" id="PF10298">
    <property type="entry name" value="WhiA_N"/>
    <property type="match status" value="1"/>
</dbReference>